<evidence type="ECO:0000313" key="1">
    <source>
        <dbReference type="EMBL" id="HIV38484.1"/>
    </source>
</evidence>
<protein>
    <submittedName>
        <fullName evidence="1">TnpV protein</fullName>
    </submittedName>
</protein>
<gene>
    <name evidence="1" type="ORF">H9747_05715</name>
</gene>
<accession>A0A9D1PDC8</accession>
<dbReference type="AlphaFoldDB" id="A0A9D1PDC8"/>
<sequence>MPEITGIHYMETDGIQYPVFEEPMSEEKVLAALSKYGRMAARNLQESDPDRYEMMLLTGTLLPKMQEVEKQAEKMHDDLAESLLKAWMKEEHVDPYDTMKMTSLRIQAEMEAEETVLKEVIHQNR</sequence>
<organism evidence="1 2">
    <name type="scientific">Candidatus Blautia stercorigallinarum</name>
    <dbReference type="NCBI Taxonomy" id="2838501"/>
    <lineage>
        <taxon>Bacteria</taxon>
        <taxon>Bacillati</taxon>
        <taxon>Bacillota</taxon>
        <taxon>Clostridia</taxon>
        <taxon>Lachnospirales</taxon>
        <taxon>Lachnospiraceae</taxon>
        <taxon>Blautia</taxon>
    </lineage>
</organism>
<reference evidence="1" key="2">
    <citation type="submission" date="2021-04" db="EMBL/GenBank/DDBJ databases">
        <authorList>
            <person name="Gilroy R."/>
        </authorList>
    </citation>
    <scope>NUCLEOTIDE SEQUENCE</scope>
    <source>
        <strain evidence="1">CHK195-9823</strain>
    </source>
</reference>
<comment type="caution">
    <text evidence="1">The sequence shown here is derived from an EMBL/GenBank/DDBJ whole genome shotgun (WGS) entry which is preliminary data.</text>
</comment>
<dbReference type="InterPro" id="IPR026989">
    <property type="entry name" value="TnpV"/>
</dbReference>
<proteinExistence type="predicted"/>
<evidence type="ECO:0000313" key="2">
    <source>
        <dbReference type="Proteomes" id="UP000886814"/>
    </source>
</evidence>
<dbReference type="Proteomes" id="UP000886814">
    <property type="component" value="Unassembled WGS sequence"/>
</dbReference>
<dbReference type="EMBL" id="DXIQ01000034">
    <property type="protein sequence ID" value="HIV38484.1"/>
    <property type="molecule type" value="Genomic_DNA"/>
</dbReference>
<dbReference type="Pfam" id="PF14198">
    <property type="entry name" value="TnpV"/>
    <property type="match status" value="1"/>
</dbReference>
<name>A0A9D1PDC8_9FIRM</name>
<reference evidence="1" key="1">
    <citation type="journal article" date="2021" name="PeerJ">
        <title>Extensive microbial diversity within the chicken gut microbiome revealed by metagenomics and culture.</title>
        <authorList>
            <person name="Gilroy R."/>
            <person name="Ravi A."/>
            <person name="Getino M."/>
            <person name="Pursley I."/>
            <person name="Horton D.L."/>
            <person name="Alikhan N.F."/>
            <person name="Baker D."/>
            <person name="Gharbi K."/>
            <person name="Hall N."/>
            <person name="Watson M."/>
            <person name="Adriaenssens E.M."/>
            <person name="Foster-Nyarko E."/>
            <person name="Jarju S."/>
            <person name="Secka A."/>
            <person name="Antonio M."/>
            <person name="Oren A."/>
            <person name="Chaudhuri R.R."/>
            <person name="La Ragione R."/>
            <person name="Hildebrand F."/>
            <person name="Pallen M.J."/>
        </authorList>
    </citation>
    <scope>NUCLEOTIDE SEQUENCE</scope>
    <source>
        <strain evidence="1">CHK195-9823</strain>
    </source>
</reference>